<dbReference type="OrthoDB" id="5314997at2759"/>
<evidence type="ECO:0000313" key="1">
    <source>
        <dbReference type="EMBL" id="CAF9937416.1"/>
    </source>
</evidence>
<organism evidence="1 2">
    <name type="scientific">Imshaugia aleurites</name>
    <dbReference type="NCBI Taxonomy" id="172621"/>
    <lineage>
        <taxon>Eukaryota</taxon>
        <taxon>Fungi</taxon>
        <taxon>Dikarya</taxon>
        <taxon>Ascomycota</taxon>
        <taxon>Pezizomycotina</taxon>
        <taxon>Lecanoromycetes</taxon>
        <taxon>OSLEUM clade</taxon>
        <taxon>Lecanoromycetidae</taxon>
        <taxon>Lecanorales</taxon>
        <taxon>Lecanorineae</taxon>
        <taxon>Parmeliaceae</taxon>
        <taxon>Imshaugia</taxon>
    </lineage>
</organism>
<dbReference type="AlphaFoldDB" id="A0A8H3GCE1"/>
<sequence length="276" mass="31339">MAPPGIPYSGSSTPCVSHHGHTKIPISPLLSLPREIRDDIYAYLLRAGDLAILRTSKQLGQEARERLYREGVCRIKMGFPNGGNEYDVFPPELKPCQNFHFRLCFGPETMLAFCFWMHEFCSWFSQFELLTGLNKTDLKRECFITIEYCTFDPMAPLCFHVSNGRKGVFDQIASLGTFTTVVVRLAPKRETIGEMGRREYVDEMAMMDYYSKIEVKLKPGLGRAKLGHDADGKVRQLEFHPRDPRSWLASGQHSMALGHQSVSMGRAANDAMVWLH</sequence>
<gene>
    <name evidence="1" type="ORF">IMSHALPRED_011131</name>
</gene>
<evidence type="ECO:0000313" key="2">
    <source>
        <dbReference type="Proteomes" id="UP000664534"/>
    </source>
</evidence>
<dbReference type="Proteomes" id="UP000664534">
    <property type="component" value="Unassembled WGS sequence"/>
</dbReference>
<name>A0A8H3GCE1_9LECA</name>
<keyword evidence="2" id="KW-1185">Reference proteome</keyword>
<accession>A0A8H3GCE1</accession>
<protein>
    <recommendedName>
        <fullName evidence="3">F-box domain-containing protein</fullName>
    </recommendedName>
</protein>
<comment type="caution">
    <text evidence="1">The sequence shown here is derived from an EMBL/GenBank/DDBJ whole genome shotgun (WGS) entry which is preliminary data.</text>
</comment>
<reference evidence="1" key="1">
    <citation type="submission" date="2021-03" db="EMBL/GenBank/DDBJ databases">
        <authorList>
            <person name="Tagirdzhanova G."/>
        </authorList>
    </citation>
    <scope>NUCLEOTIDE SEQUENCE</scope>
</reference>
<evidence type="ECO:0008006" key="3">
    <source>
        <dbReference type="Google" id="ProtNLM"/>
    </source>
</evidence>
<dbReference type="EMBL" id="CAJPDT010000099">
    <property type="protein sequence ID" value="CAF9937416.1"/>
    <property type="molecule type" value="Genomic_DNA"/>
</dbReference>
<proteinExistence type="predicted"/>